<dbReference type="PANTHER" id="PTHR13748">
    <property type="entry name" value="COBW-RELATED"/>
    <property type="match status" value="1"/>
</dbReference>
<dbReference type="EMBL" id="AP028919">
    <property type="protein sequence ID" value="BET00388.1"/>
    <property type="molecule type" value="Genomic_DNA"/>
</dbReference>
<evidence type="ECO:0000256" key="3">
    <source>
        <dbReference type="ARBA" id="ARBA00022833"/>
    </source>
</evidence>
<dbReference type="InterPro" id="IPR051316">
    <property type="entry name" value="Zinc-reg_GTPase_activator"/>
</dbReference>
<dbReference type="InterPro" id="IPR003495">
    <property type="entry name" value="CobW/HypB/UreG_nucleotide-bd"/>
</dbReference>
<evidence type="ECO:0000256" key="1">
    <source>
        <dbReference type="ARBA" id="ARBA00022741"/>
    </source>
</evidence>
<evidence type="ECO:0000256" key="5">
    <source>
        <dbReference type="ARBA" id="ARBA00023186"/>
    </source>
</evidence>
<evidence type="ECO:0000313" key="10">
    <source>
        <dbReference type="EMBL" id="BET00388.1"/>
    </source>
</evidence>
<dbReference type="Pfam" id="PF02492">
    <property type="entry name" value="cobW"/>
    <property type="match status" value="1"/>
</dbReference>
<evidence type="ECO:0000259" key="8">
    <source>
        <dbReference type="Pfam" id="PF02492"/>
    </source>
</evidence>
<comment type="catalytic activity">
    <reaction evidence="7">
        <text>GTP + H2O = GDP + phosphate + H(+)</text>
        <dbReference type="Rhea" id="RHEA:19669"/>
        <dbReference type="ChEBI" id="CHEBI:15377"/>
        <dbReference type="ChEBI" id="CHEBI:15378"/>
        <dbReference type="ChEBI" id="CHEBI:37565"/>
        <dbReference type="ChEBI" id="CHEBI:43474"/>
        <dbReference type="ChEBI" id="CHEBI:58189"/>
    </reaction>
    <physiologicalReaction direction="left-to-right" evidence="7">
        <dbReference type="Rhea" id="RHEA:19670"/>
    </physiologicalReaction>
</comment>
<evidence type="ECO:0000259" key="9">
    <source>
        <dbReference type="Pfam" id="PF07683"/>
    </source>
</evidence>
<keyword evidence="2" id="KW-0378">Hydrolase</keyword>
<evidence type="ECO:0008006" key="12">
    <source>
        <dbReference type="Google" id="ProtNLM"/>
    </source>
</evidence>
<gene>
    <name evidence="10" type="ORF">NTJ_13199</name>
</gene>
<dbReference type="Pfam" id="PF07683">
    <property type="entry name" value="CobW_C"/>
    <property type="match status" value="1"/>
</dbReference>
<keyword evidence="1" id="KW-0547">Nucleotide-binding</keyword>
<dbReference type="SUPFAM" id="SSF90002">
    <property type="entry name" value="Hypothetical protein YjiA, C-terminal domain"/>
    <property type="match status" value="1"/>
</dbReference>
<evidence type="ECO:0000256" key="2">
    <source>
        <dbReference type="ARBA" id="ARBA00022801"/>
    </source>
</evidence>
<proteinExistence type="inferred from homology"/>
<keyword evidence="11" id="KW-1185">Reference proteome</keyword>
<evidence type="ECO:0000256" key="7">
    <source>
        <dbReference type="ARBA" id="ARBA00049117"/>
    </source>
</evidence>
<evidence type="ECO:0000313" key="11">
    <source>
        <dbReference type="Proteomes" id="UP001307889"/>
    </source>
</evidence>
<feature type="domain" description="CobW C-terminal" evidence="9">
    <location>
        <begin position="294"/>
        <end position="357"/>
    </location>
</feature>
<dbReference type="Gene3D" id="3.30.1220.10">
    <property type="entry name" value="CobW-like, C-terminal domain"/>
    <property type="match status" value="1"/>
</dbReference>
<keyword evidence="4" id="KW-0342">GTP-binding</keyword>
<keyword evidence="3" id="KW-0862">Zinc</keyword>
<dbReference type="Gene3D" id="3.40.50.300">
    <property type="entry name" value="P-loop containing nucleotide triphosphate hydrolases"/>
    <property type="match status" value="1"/>
</dbReference>
<dbReference type="CDD" id="cd03112">
    <property type="entry name" value="CobW-like"/>
    <property type="match status" value="1"/>
</dbReference>
<dbReference type="InterPro" id="IPR027417">
    <property type="entry name" value="P-loop_NTPase"/>
</dbReference>
<protein>
    <recommendedName>
        <fullName evidence="12">CobW C-terminal domain-containing protein</fullName>
    </recommendedName>
</protein>
<organism evidence="10 11">
    <name type="scientific">Nesidiocoris tenuis</name>
    <dbReference type="NCBI Taxonomy" id="355587"/>
    <lineage>
        <taxon>Eukaryota</taxon>
        <taxon>Metazoa</taxon>
        <taxon>Ecdysozoa</taxon>
        <taxon>Arthropoda</taxon>
        <taxon>Hexapoda</taxon>
        <taxon>Insecta</taxon>
        <taxon>Pterygota</taxon>
        <taxon>Neoptera</taxon>
        <taxon>Paraneoptera</taxon>
        <taxon>Hemiptera</taxon>
        <taxon>Heteroptera</taxon>
        <taxon>Panheteroptera</taxon>
        <taxon>Cimicomorpha</taxon>
        <taxon>Miridae</taxon>
        <taxon>Dicyphina</taxon>
        <taxon>Nesidiocoris</taxon>
    </lineage>
</organism>
<name>A0ABN7BC47_9HEMI</name>
<feature type="domain" description="CobW/HypB/UreG nucleotide-binding" evidence="8">
    <location>
        <begin position="26"/>
        <end position="215"/>
    </location>
</feature>
<dbReference type="InterPro" id="IPR036627">
    <property type="entry name" value="CobW-likC_sf"/>
</dbReference>
<reference evidence="10 11" key="1">
    <citation type="submission" date="2023-09" db="EMBL/GenBank/DDBJ databases">
        <title>Nesidiocoris tenuis whole genome shotgun sequence.</title>
        <authorList>
            <person name="Shibata T."/>
            <person name="Shimoda M."/>
            <person name="Kobayashi T."/>
            <person name="Uehara T."/>
        </authorList>
    </citation>
    <scope>NUCLEOTIDE SEQUENCE [LARGE SCALE GENOMIC DNA]</scope>
    <source>
        <strain evidence="10 11">Japan</strain>
    </source>
</reference>
<dbReference type="PANTHER" id="PTHR13748:SF31">
    <property type="entry name" value="ZINC-REGULATED GTPASE METALLOPROTEIN ACTIVATOR 1A-RELATED"/>
    <property type="match status" value="1"/>
</dbReference>
<keyword evidence="5" id="KW-0143">Chaperone</keyword>
<dbReference type="Proteomes" id="UP001307889">
    <property type="component" value="Chromosome 11"/>
</dbReference>
<comment type="similarity">
    <text evidence="6">Belongs to the SIMIBI class G3E GTPase family. ZNG1 subfamily.</text>
</comment>
<evidence type="ECO:0000256" key="4">
    <source>
        <dbReference type="ARBA" id="ARBA00023134"/>
    </source>
</evidence>
<evidence type="ECO:0000256" key="6">
    <source>
        <dbReference type="ARBA" id="ARBA00034320"/>
    </source>
</evidence>
<sequence length="357" mass="39260">MSDVSLSDDEDVPDLVDGIRQIVSCPVTLITGHLGAGKTTLLNYILTEQHGKRIAVILNEFGEGSTMEKSLSVGHNGKLYEEWLELRNGCLCCSVKDNGVKAIENLMEKRGNFDYILIETTGLADPGPLISMFWLDEELCSSVFLDGVITLFDAKNGPNTLKNETESHAGLVNTSIRQIALGDVILLNKCDVVTPAELETARAVIREVNLSAQIVETSYSKVPLDSILNLGAYARVNEDRIRRLTDEFTTLNVTGPHLDKSVGTVTIQLGLVEKSAVEKLMEKILWNNELKNSNGDTAEVFRAKGLLKINEGYLMLQAVYQTFSIGPISPEENSESVLVFIGRNLEKDCILRLLAEC</sequence>
<dbReference type="InterPro" id="IPR011629">
    <property type="entry name" value="CobW-like_C"/>
</dbReference>
<accession>A0ABN7BC47</accession>
<dbReference type="SUPFAM" id="SSF52540">
    <property type="entry name" value="P-loop containing nucleoside triphosphate hydrolases"/>
    <property type="match status" value="1"/>
</dbReference>